<keyword evidence="10" id="KW-0547">Nucleotide-binding</keyword>
<dbReference type="Pfam" id="PF00530">
    <property type="entry name" value="SRCR"/>
    <property type="match status" value="8"/>
</dbReference>
<accession>A0AA88PKK0</accession>
<keyword evidence="7" id="KW-0479">Metal-binding</keyword>
<keyword evidence="6" id="KW-0548">Nucleotidyltransferase</keyword>
<comment type="cofactor">
    <cofactor evidence="1">
        <name>Mg(2+)</name>
        <dbReference type="ChEBI" id="CHEBI:18420"/>
    </cofactor>
</comment>
<feature type="domain" description="SRCR" evidence="23">
    <location>
        <begin position="889"/>
        <end position="945"/>
    </location>
</feature>
<keyword evidence="8" id="KW-0732">Signal</keyword>
<evidence type="ECO:0000256" key="3">
    <source>
        <dbReference type="ARBA" id="ARBA00009747"/>
    </source>
</evidence>
<dbReference type="InterPro" id="IPR003846">
    <property type="entry name" value="SelO"/>
</dbReference>
<evidence type="ECO:0000313" key="24">
    <source>
        <dbReference type="EMBL" id="KAK2893046.1"/>
    </source>
</evidence>
<feature type="disulfide bond" evidence="22">
    <location>
        <begin position="616"/>
        <end position="677"/>
    </location>
</feature>
<dbReference type="SMART" id="SM00202">
    <property type="entry name" value="SR"/>
    <property type="match status" value="8"/>
</dbReference>
<feature type="disulfide bond" evidence="22">
    <location>
        <begin position="1018"/>
        <end position="1028"/>
    </location>
</feature>
<feature type="disulfide bond" evidence="22">
    <location>
        <begin position="603"/>
        <end position="667"/>
    </location>
</feature>
<comment type="subunit">
    <text evidence="20">Interacts with LGALS1 and laminin.</text>
</comment>
<evidence type="ECO:0000256" key="13">
    <source>
        <dbReference type="ARBA" id="ARBA00022989"/>
    </source>
</evidence>
<feature type="domain" description="SRCR" evidence="23">
    <location>
        <begin position="1155"/>
        <end position="1255"/>
    </location>
</feature>
<evidence type="ECO:0000259" key="23">
    <source>
        <dbReference type="PROSITE" id="PS50287"/>
    </source>
</evidence>
<dbReference type="PROSITE" id="PS00420">
    <property type="entry name" value="SRCR_1"/>
    <property type="match status" value="4"/>
</dbReference>
<dbReference type="PANTHER" id="PTHR19331">
    <property type="entry name" value="SCAVENGER RECEPTOR DOMAIN-CONTAINING"/>
    <property type="match status" value="1"/>
</dbReference>
<feature type="disulfide bond" evidence="22">
    <location>
        <begin position="1090"/>
        <end position="1151"/>
    </location>
</feature>
<keyword evidence="25" id="KW-1185">Reference proteome</keyword>
<feature type="disulfide bond" evidence="22">
    <location>
        <begin position="1121"/>
        <end position="1131"/>
    </location>
</feature>
<evidence type="ECO:0000256" key="21">
    <source>
        <dbReference type="ARBA" id="ARBA00069168"/>
    </source>
</evidence>
<gene>
    <name evidence="24" type="ORF">Q8A67_013034</name>
</gene>
<evidence type="ECO:0000256" key="11">
    <source>
        <dbReference type="ARBA" id="ARBA00022840"/>
    </source>
</evidence>
<dbReference type="InterPro" id="IPR001190">
    <property type="entry name" value="SRCR"/>
</dbReference>
<feature type="disulfide bond" evidence="22">
    <location>
        <begin position="1224"/>
        <end position="1234"/>
    </location>
</feature>
<evidence type="ECO:0000256" key="17">
    <source>
        <dbReference type="ARBA" id="ARBA00023180"/>
    </source>
</evidence>
<protein>
    <recommendedName>
        <fullName evidence="21">Soluble scavenger receptor cysteine-rich domain-containing protein SSC5D</fullName>
    </recommendedName>
    <alternativeName>
        <fullName evidence="18">Selenoprotein O</fullName>
    </alternativeName>
</protein>
<dbReference type="Gene3D" id="3.10.250.10">
    <property type="entry name" value="SRCR-like domain"/>
    <property type="match status" value="8"/>
</dbReference>
<dbReference type="Proteomes" id="UP001187343">
    <property type="component" value="Unassembled WGS sequence"/>
</dbReference>
<comment type="caution">
    <text evidence="24">The sequence shown here is derived from an EMBL/GenBank/DDBJ whole genome shotgun (WGS) entry which is preliminary data.</text>
</comment>
<feature type="domain" description="SRCR" evidence="23">
    <location>
        <begin position="787"/>
        <end position="886"/>
    </location>
</feature>
<feature type="disulfide bond" evidence="22">
    <location>
        <begin position="1077"/>
        <end position="1141"/>
    </location>
</feature>
<comment type="similarity">
    <text evidence="3">Belongs to the SELO family.</text>
</comment>
<evidence type="ECO:0000256" key="20">
    <source>
        <dbReference type="ARBA" id="ARBA00064153"/>
    </source>
</evidence>
<evidence type="ECO:0000256" key="8">
    <source>
        <dbReference type="ARBA" id="ARBA00022729"/>
    </source>
</evidence>
<keyword evidence="11" id="KW-0067">ATP-binding</keyword>
<evidence type="ECO:0000256" key="6">
    <source>
        <dbReference type="ARBA" id="ARBA00022695"/>
    </source>
</evidence>
<dbReference type="PANTHER" id="PTHR19331:SF465">
    <property type="entry name" value="EGG PEPTIDE SPERACT RECEPTOR"/>
    <property type="match status" value="1"/>
</dbReference>
<feature type="domain" description="SRCR" evidence="23">
    <location>
        <begin position="488"/>
        <end position="575"/>
    </location>
</feature>
<dbReference type="GO" id="GO:0046872">
    <property type="term" value="F:metal ion binding"/>
    <property type="evidence" value="ECO:0007669"/>
    <property type="project" value="UniProtKB-KW"/>
</dbReference>
<dbReference type="PRINTS" id="PR00258">
    <property type="entry name" value="SPERACTRCPTR"/>
</dbReference>
<keyword evidence="5" id="KW-0812">Transmembrane</keyword>
<dbReference type="EMBL" id="JAUYZG010000012">
    <property type="protein sequence ID" value="KAK2893046.1"/>
    <property type="molecule type" value="Genomic_DNA"/>
</dbReference>
<evidence type="ECO:0000256" key="5">
    <source>
        <dbReference type="ARBA" id="ARBA00022692"/>
    </source>
</evidence>
<evidence type="ECO:0000313" key="25">
    <source>
        <dbReference type="Proteomes" id="UP001187343"/>
    </source>
</evidence>
<feature type="disulfide bond" evidence="22">
    <location>
        <begin position="544"/>
        <end position="554"/>
    </location>
</feature>
<comment type="caution">
    <text evidence="22">Lacks conserved residue(s) required for the propagation of feature annotation.</text>
</comment>
<evidence type="ECO:0000256" key="2">
    <source>
        <dbReference type="ARBA" id="ARBA00004167"/>
    </source>
</evidence>
<dbReference type="Pfam" id="PF02696">
    <property type="entry name" value="SelO"/>
    <property type="match status" value="1"/>
</dbReference>
<comment type="function">
    <text evidence="19">Binds to extracellular matrix proteins. Binds to pathogen-associated molecular patterns (PAMPs) present on the cell walls of Gram-positive and Gram-negative bacteria and fungi, behaving as a pattern recognition receptor (PRR). Induces bacterial and fungal aggregation and subsequent inhibition of PAMP-induced cytokine release. Does not possess intrinsic bactericidal activity. May play a role in the innate defense and homeostasis of certain epithelial surfaces.</text>
</comment>
<evidence type="ECO:0000256" key="4">
    <source>
        <dbReference type="ARBA" id="ARBA00022679"/>
    </source>
</evidence>
<keyword evidence="15 22" id="KW-1015">Disulfide bond</keyword>
<keyword evidence="4" id="KW-0808">Transferase</keyword>
<evidence type="ECO:0000256" key="18">
    <source>
        <dbReference type="ARBA" id="ARBA00031547"/>
    </source>
</evidence>
<dbReference type="FunFam" id="3.10.250.10:FF:000009">
    <property type="entry name" value="WC1"/>
    <property type="match status" value="1"/>
</dbReference>
<dbReference type="FunFam" id="3.10.250.10:FF:000006">
    <property type="entry name" value="neurotrypsin isoform X2"/>
    <property type="match status" value="1"/>
</dbReference>
<sequence length="1345" mass="147655">MALQIIQLLSYKELAHVQSDGRKVLRSSIREFLCSEAMFALGIPTTRAGSLVTSDLYVQRDVFYSGNPRPERCSVVLRIAPTFIRFGSFEIFHPVDDFTGRHGPSVGRPDIRAQLLDYVIETFYPEIERRHSDRQERNASFFREVTVRTAKLVAMWQSVGFCHGVLNTDNMSILGLTIDYGPFGFMDRFDPEFVCNASDKKGRYSFEAQPYVCRWNLARLAESLGAELHSAKAGAILDEFMTIYQDFYLCNMRRKLGLLIKREPEDVELVADLLKTMHITGADFTNTFRLLSAVSCLVGEQNSTDSVVELIVEQCASLEELKHTARKAKQENCELEMILSMAETNPGMFNMVANQPEVAKQLEKISRLKELLMINEAGLKIKQRDNWQRWVKQYRQRLARECDETSDSAAVEKERVRSMNCTNPAVVLRNYIAQNAIEAAESGNFTEVQQLLKVLENPYSVSTDLEHPVYSAGSWSDQADGNSIKGQEVKENTKRKATADTHQIPYNNAAVVCREMGCGDAIEAKSGAYFRQGLRQVSMSDIACVGTELTLSSCGSKKPGEFYCDHSKDAGVICQSLIRLVNGSHSCSGRVEVFNDGQWGTVCDNGWDYSDAAVICKEMGCGDVFEQRIGGYFGQGSGPVWLSDVQCYNTEKTLRHCNLQGWGQNSCGHERDATVACQPRIKLENGFSACSGRVTISFNRWGYIEWGTVSDSNWDSSDAAVVCREMGCGNAITATRAAYFGYGGGPVWLSDFDCIGNELTLAACESKKIEDYGLHYKDAGVICQSLVRLVNGASSCSGRVEVFFDGQWGTVCDNGWDLSDAAVVCKEIGCGDAIEAKSGAYFGQGSGPVWLSDLQCASSSTLRNCNSKGWGQSSCGHEKDAGVICHFNIRLVNGISSCSGRVEVFRYSQWGTVSDDGWDLSDAAVVCRQMGCGDAIEAIGGAYFGQARTRLVSGINSCSGRVEVLYNGTWGTVCDDDWDLSQAAVVCREVGCGDVIEAKSFAYFGEGSGQIWMDDVNCVGNEFALSKCENRGWGLNDCNHSEDAGVICQSVMRLVEGFDACSGRVEVLHNRIWGTVCDYNWGGSDGAVVCKEMGCGNINGLTYGAYFGATSGQIWMDNVNCYGEEATLSTCAFQGWGIHNCLFAEHAGVICGFPVRLVNGNSICSGRVEVLHDGLWGTVSDDGWNLTAAAVVCRELGCGHAIEAKGGAYFGQGSGPVWMDSVECVGNESSLIQCNIAHWLHNDLDHLHDAGVICNEFYSISGGPVQGSGTSVKVLLRIEVKTNPMFDQNDSRTRNKLTEEMKKRLPISTPFSLTWKTQKDGKVFQETKLTQSDKILGTSVTRLAK</sequence>
<dbReference type="SUPFAM" id="SSF56487">
    <property type="entry name" value="SRCR-like"/>
    <property type="match status" value="8"/>
</dbReference>
<feature type="domain" description="SRCR" evidence="23">
    <location>
        <begin position="1052"/>
        <end position="1152"/>
    </location>
</feature>
<evidence type="ECO:0000256" key="22">
    <source>
        <dbReference type="PROSITE-ProRule" id="PRU00196"/>
    </source>
</evidence>
<dbReference type="GO" id="GO:0016020">
    <property type="term" value="C:membrane"/>
    <property type="evidence" value="ECO:0007669"/>
    <property type="project" value="UniProtKB-SubCell"/>
</dbReference>
<feature type="domain" description="SRCR" evidence="23">
    <location>
        <begin position="578"/>
        <end position="678"/>
    </location>
</feature>
<evidence type="ECO:0000256" key="1">
    <source>
        <dbReference type="ARBA" id="ARBA00001946"/>
    </source>
</evidence>
<feature type="disulfide bond" evidence="22">
    <location>
        <begin position="974"/>
        <end position="1038"/>
    </location>
</feature>
<name>A0AA88PKK0_9TELE</name>
<feature type="domain" description="SRCR" evidence="23">
    <location>
        <begin position="949"/>
        <end position="1049"/>
    </location>
</feature>
<evidence type="ECO:0000256" key="16">
    <source>
        <dbReference type="ARBA" id="ARBA00023170"/>
    </source>
</evidence>
<dbReference type="FunFam" id="3.10.250.10:FF:000007">
    <property type="entry name" value="Soluble scavenger receptor cysteine-rich domain-containing protein SSC5D"/>
    <property type="match status" value="4"/>
</dbReference>
<proteinExistence type="inferred from homology"/>
<feature type="disulfide bond" evidence="22">
    <location>
        <begin position="987"/>
        <end position="1048"/>
    </location>
</feature>
<organism evidence="24 25">
    <name type="scientific">Cirrhinus molitorella</name>
    <name type="common">mud carp</name>
    <dbReference type="NCBI Taxonomy" id="172907"/>
    <lineage>
        <taxon>Eukaryota</taxon>
        <taxon>Metazoa</taxon>
        <taxon>Chordata</taxon>
        <taxon>Craniata</taxon>
        <taxon>Vertebrata</taxon>
        <taxon>Euteleostomi</taxon>
        <taxon>Actinopterygii</taxon>
        <taxon>Neopterygii</taxon>
        <taxon>Teleostei</taxon>
        <taxon>Ostariophysi</taxon>
        <taxon>Cypriniformes</taxon>
        <taxon>Cyprinidae</taxon>
        <taxon>Labeoninae</taxon>
        <taxon>Labeonini</taxon>
        <taxon>Cirrhinus</taxon>
    </lineage>
</organism>
<evidence type="ECO:0000256" key="15">
    <source>
        <dbReference type="ARBA" id="ARBA00023157"/>
    </source>
</evidence>
<evidence type="ECO:0000256" key="12">
    <source>
        <dbReference type="ARBA" id="ARBA00022842"/>
    </source>
</evidence>
<keyword evidence="9" id="KW-0677">Repeat</keyword>
<dbReference type="PROSITE" id="PS50287">
    <property type="entry name" value="SRCR_2"/>
    <property type="match status" value="8"/>
</dbReference>
<feature type="disulfide bond" evidence="22">
    <location>
        <begin position="513"/>
        <end position="574"/>
    </location>
</feature>
<keyword evidence="17" id="KW-0325">Glycoprotein</keyword>
<reference evidence="24" key="1">
    <citation type="submission" date="2023-08" db="EMBL/GenBank/DDBJ databases">
        <title>Chromosome-level Genome Assembly of mud carp (Cirrhinus molitorella).</title>
        <authorList>
            <person name="Liu H."/>
        </authorList>
    </citation>
    <scope>NUCLEOTIDE SEQUENCE</scope>
    <source>
        <strain evidence="24">Prfri</strain>
        <tissue evidence="24">Muscle</tissue>
    </source>
</reference>
<dbReference type="FunFam" id="3.10.250.10:FF:000016">
    <property type="entry name" value="Scavenger receptor cysteine-rich protein type 12"/>
    <property type="match status" value="1"/>
</dbReference>
<keyword evidence="13" id="KW-1133">Transmembrane helix</keyword>
<dbReference type="GO" id="GO:0005524">
    <property type="term" value="F:ATP binding"/>
    <property type="evidence" value="ECO:0007669"/>
    <property type="project" value="UniProtKB-KW"/>
</dbReference>
<keyword evidence="14" id="KW-0472">Membrane</keyword>
<evidence type="ECO:0000256" key="14">
    <source>
        <dbReference type="ARBA" id="ARBA00023136"/>
    </source>
</evidence>
<evidence type="ECO:0000256" key="7">
    <source>
        <dbReference type="ARBA" id="ARBA00022723"/>
    </source>
</evidence>
<keyword evidence="16" id="KW-0675">Receptor</keyword>
<evidence type="ECO:0000256" key="10">
    <source>
        <dbReference type="ARBA" id="ARBA00022741"/>
    </source>
</evidence>
<feature type="disulfide bond" evidence="22">
    <location>
        <begin position="754"/>
        <end position="764"/>
    </location>
</feature>
<evidence type="ECO:0000256" key="19">
    <source>
        <dbReference type="ARBA" id="ARBA00058074"/>
    </source>
</evidence>
<comment type="subcellular location">
    <subcellularLocation>
        <location evidence="2">Membrane</location>
        <topology evidence="2">Single-pass membrane protein</topology>
    </subcellularLocation>
</comment>
<feature type="disulfide bond" evidence="22">
    <location>
        <begin position="647"/>
        <end position="657"/>
    </location>
</feature>
<evidence type="ECO:0000256" key="9">
    <source>
        <dbReference type="ARBA" id="ARBA00022737"/>
    </source>
</evidence>
<keyword evidence="12" id="KW-0460">Magnesium</keyword>
<dbReference type="InterPro" id="IPR036772">
    <property type="entry name" value="SRCR-like_dom_sf"/>
</dbReference>
<feature type="disulfide bond" evidence="22">
    <location>
        <begin position="1193"/>
        <end position="1254"/>
    </location>
</feature>
<feature type="domain" description="SRCR" evidence="23">
    <location>
        <begin position="681"/>
        <end position="784"/>
    </location>
</feature>
<dbReference type="GO" id="GO:0016779">
    <property type="term" value="F:nucleotidyltransferase activity"/>
    <property type="evidence" value="ECO:0007669"/>
    <property type="project" value="UniProtKB-KW"/>
</dbReference>